<dbReference type="InterPro" id="IPR050564">
    <property type="entry name" value="F420-G6PD/mer"/>
</dbReference>
<dbReference type="PANTHER" id="PTHR43244:SF1">
    <property type="entry name" value="5,10-METHYLENETETRAHYDROMETHANOPTERIN REDUCTASE"/>
    <property type="match status" value="1"/>
</dbReference>
<dbReference type="Proteomes" id="UP000095759">
    <property type="component" value="Unassembled WGS sequence"/>
</dbReference>
<dbReference type="SUPFAM" id="SSF51679">
    <property type="entry name" value="Bacterial luciferase-like"/>
    <property type="match status" value="1"/>
</dbReference>
<dbReference type="InterPro" id="IPR036661">
    <property type="entry name" value="Luciferase-like_sf"/>
</dbReference>
<evidence type="ECO:0000313" key="4">
    <source>
        <dbReference type="Proteomes" id="UP000095759"/>
    </source>
</evidence>
<dbReference type="AlphaFoldDB" id="A0A1E5P9A6"/>
<sequence length="325" mass="34422">MTAYSVLIPFVPRRPEQVLPYAALVQWTGARRLWQGQSLILEPHQTFAHVAGAGFRVPVGLGVTLMPLRHPYEAALQARSLAMLTGQPVVAGYGPGGTSLQRSLLGSPYRSPLTAAREYLGVVRGLLTGASEEEVAAAGGEYFSCHGRLAPYPAPQVELGLGVLRPGMARVAGELADVAITWLASADYLAEQIMPALREGAATAGRPVPRVAAMVPLALTRPEREPAELALASNAAHLQAPHYQDMLRRSGIEARDEEPLARAKALVDGDAFLSGDLDALTEKLARYERAGVDEVVLNLTGVANLFGPQAAMAELKTLLAALGVS</sequence>
<dbReference type="InterPro" id="IPR011251">
    <property type="entry name" value="Luciferase-like_dom"/>
</dbReference>
<evidence type="ECO:0000259" key="2">
    <source>
        <dbReference type="Pfam" id="PF00296"/>
    </source>
</evidence>
<dbReference type="STRING" id="285458.BGM19_18775"/>
<keyword evidence="4" id="KW-1185">Reference proteome</keyword>
<dbReference type="OrthoDB" id="3621573at2"/>
<reference evidence="3 4" key="1">
    <citation type="submission" date="2016-08" db="EMBL/GenBank/DDBJ databases">
        <title>Complete genome sequence of Streptomyces agglomeratus strain 6-3-2, a novel anti-MRSA actinomycete isolated from Wuli of Tebit, China.</title>
        <authorList>
            <person name="Chen X."/>
        </authorList>
    </citation>
    <scope>NUCLEOTIDE SEQUENCE [LARGE SCALE GENOMIC DNA]</scope>
    <source>
        <strain evidence="3 4">6-3-2</strain>
    </source>
</reference>
<feature type="domain" description="Luciferase-like" evidence="2">
    <location>
        <begin position="14"/>
        <end position="294"/>
    </location>
</feature>
<evidence type="ECO:0000313" key="3">
    <source>
        <dbReference type="EMBL" id="OEJ26156.1"/>
    </source>
</evidence>
<dbReference type="PANTHER" id="PTHR43244">
    <property type="match status" value="1"/>
</dbReference>
<organism evidence="3 4">
    <name type="scientific">Streptomyces agglomeratus</name>
    <dbReference type="NCBI Taxonomy" id="285458"/>
    <lineage>
        <taxon>Bacteria</taxon>
        <taxon>Bacillati</taxon>
        <taxon>Actinomycetota</taxon>
        <taxon>Actinomycetes</taxon>
        <taxon>Kitasatosporales</taxon>
        <taxon>Streptomycetaceae</taxon>
        <taxon>Streptomyces</taxon>
    </lineage>
</organism>
<evidence type="ECO:0000256" key="1">
    <source>
        <dbReference type="ARBA" id="ARBA00023002"/>
    </source>
</evidence>
<protein>
    <submittedName>
        <fullName evidence="3">5,10-methylene tetrahydromethanopterin reductase</fullName>
    </submittedName>
</protein>
<gene>
    <name evidence="3" type="ORF">AS594_18270</name>
</gene>
<dbReference type="Gene3D" id="3.20.20.30">
    <property type="entry name" value="Luciferase-like domain"/>
    <property type="match status" value="1"/>
</dbReference>
<comment type="caution">
    <text evidence="3">The sequence shown here is derived from an EMBL/GenBank/DDBJ whole genome shotgun (WGS) entry which is preliminary data.</text>
</comment>
<accession>A0A1E5P9A6</accession>
<keyword evidence="1" id="KW-0560">Oxidoreductase</keyword>
<dbReference type="GO" id="GO:0016705">
    <property type="term" value="F:oxidoreductase activity, acting on paired donors, with incorporation or reduction of molecular oxygen"/>
    <property type="evidence" value="ECO:0007669"/>
    <property type="project" value="InterPro"/>
</dbReference>
<dbReference type="RefSeq" id="WP_069932599.1">
    <property type="nucleotide sequence ID" value="NZ_MEHJ01000001.1"/>
</dbReference>
<name>A0A1E5P9A6_9ACTN</name>
<dbReference type="Pfam" id="PF00296">
    <property type="entry name" value="Bac_luciferase"/>
    <property type="match status" value="1"/>
</dbReference>
<dbReference type="EMBL" id="MEHJ01000001">
    <property type="protein sequence ID" value="OEJ26156.1"/>
    <property type="molecule type" value="Genomic_DNA"/>
</dbReference>
<proteinExistence type="predicted"/>